<dbReference type="Proteomes" id="UP001479933">
    <property type="component" value="Chromosome"/>
</dbReference>
<keyword evidence="1" id="KW-0805">Transcription regulation</keyword>
<reference evidence="5 6" key="1">
    <citation type="journal article" date="2023" name="Virus Evol.">
        <title>Computational host range prediction-The good, the bad, and the ugly.</title>
        <authorList>
            <person name="Howell A.A."/>
            <person name="Versoza C.J."/>
            <person name="Pfeifer S.P."/>
        </authorList>
    </citation>
    <scope>NUCLEOTIDE SEQUENCE [LARGE SCALE GENOMIC DNA]</scope>
    <source>
        <strain evidence="5 6">1610/1b</strain>
    </source>
</reference>
<evidence type="ECO:0000259" key="4">
    <source>
        <dbReference type="PROSITE" id="PS50043"/>
    </source>
</evidence>
<dbReference type="PROSITE" id="PS00622">
    <property type="entry name" value="HTH_LUXR_1"/>
    <property type="match status" value="1"/>
</dbReference>
<dbReference type="Gene3D" id="3.30.450.40">
    <property type="match status" value="1"/>
</dbReference>
<proteinExistence type="predicted"/>
<dbReference type="InterPro" id="IPR036388">
    <property type="entry name" value="WH-like_DNA-bd_sf"/>
</dbReference>
<name>A0ABZ2U3T9_9ACTN</name>
<dbReference type="InterPro" id="IPR039420">
    <property type="entry name" value="WalR-like"/>
</dbReference>
<evidence type="ECO:0000256" key="3">
    <source>
        <dbReference type="ARBA" id="ARBA00023163"/>
    </source>
</evidence>
<dbReference type="SMART" id="SM00421">
    <property type="entry name" value="HTH_LUXR"/>
    <property type="match status" value="1"/>
</dbReference>
<dbReference type="CDD" id="cd06170">
    <property type="entry name" value="LuxR_C_like"/>
    <property type="match status" value="1"/>
</dbReference>
<dbReference type="InterPro" id="IPR029016">
    <property type="entry name" value="GAF-like_dom_sf"/>
</dbReference>
<keyword evidence="3" id="KW-0804">Transcription</keyword>
<organism evidence="5 6">
    <name type="scientific">Gordonia hydrophobica</name>
    <dbReference type="NCBI Taxonomy" id="40516"/>
    <lineage>
        <taxon>Bacteria</taxon>
        <taxon>Bacillati</taxon>
        <taxon>Actinomycetota</taxon>
        <taxon>Actinomycetes</taxon>
        <taxon>Mycobacteriales</taxon>
        <taxon>Gordoniaceae</taxon>
        <taxon>Gordonia</taxon>
    </lineage>
</organism>
<dbReference type="InterPro" id="IPR016032">
    <property type="entry name" value="Sig_transdc_resp-reg_C-effctor"/>
</dbReference>
<keyword evidence="6" id="KW-1185">Reference proteome</keyword>
<feature type="domain" description="HTH luxR-type" evidence="4">
    <location>
        <begin position="214"/>
        <end position="279"/>
    </location>
</feature>
<dbReference type="RefSeq" id="WP_066168814.1">
    <property type="nucleotide sequence ID" value="NZ_CP136137.1"/>
</dbReference>
<accession>A0ABZ2U3T9</accession>
<gene>
    <name evidence="5" type="ORF">RVF87_04730</name>
</gene>
<dbReference type="PROSITE" id="PS50043">
    <property type="entry name" value="HTH_LUXR_2"/>
    <property type="match status" value="1"/>
</dbReference>
<evidence type="ECO:0000313" key="6">
    <source>
        <dbReference type="Proteomes" id="UP001479933"/>
    </source>
</evidence>
<sequence>MARLYESPAEDGRVLARALDAFRQRTSMDMVFGGPVRRGSVAMEITALNGARTRSAANLVVHKGEGLGGKALVLGRPVMVADYVTAEGITHIYDHAVRPEALQTLTALPIVVERAPRLLIYLGARAQVSLGDRWFDTFSPIVRRIERDLAVDDEVQRRLSLLQQANGYPALTRGDLFDIARELNDLADAIDDESVKARLQAVGDRFAPSVAPDRSTVQPLLRPREIDVLREVSRGLSNREVADALGLLPNTVKSYLKNAMRKLHVSNRVQAITAAREQGLI</sequence>
<dbReference type="PANTHER" id="PTHR43214">
    <property type="entry name" value="TWO-COMPONENT RESPONSE REGULATOR"/>
    <property type="match status" value="1"/>
</dbReference>
<dbReference type="EMBL" id="CP136137">
    <property type="protein sequence ID" value="WYY08383.1"/>
    <property type="molecule type" value="Genomic_DNA"/>
</dbReference>
<dbReference type="SUPFAM" id="SSF46894">
    <property type="entry name" value="C-terminal effector domain of the bipartite response regulators"/>
    <property type="match status" value="1"/>
</dbReference>
<dbReference type="InterPro" id="IPR000792">
    <property type="entry name" value="Tscrpt_reg_LuxR_C"/>
</dbReference>
<dbReference type="Pfam" id="PF00196">
    <property type="entry name" value="GerE"/>
    <property type="match status" value="1"/>
</dbReference>
<dbReference type="Gene3D" id="1.10.10.10">
    <property type="entry name" value="Winged helix-like DNA-binding domain superfamily/Winged helix DNA-binding domain"/>
    <property type="match status" value="1"/>
</dbReference>
<keyword evidence="2" id="KW-0238">DNA-binding</keyword>
<dbReference type="PRINTS" id="PR00038">
    <property type="entry name" value="HTHLUXR"/>
</dbReference>
<evidence type="ECO:0000256" key="2">
    <source>
        <dbReference type="ARBA" id="ARBA00023125"/>
    </source>
</evidence>
<evidence type="ECO:0000256" key="1">
    <source>
        <dbReference type="ARBA" id="ARBA00023015"/>
    </source>
</evidence>
<protein>
    <submittedName>
        <fullName evidence="5">LuxR C-terminal-related transcriptional regulator</fullName>
    </submittedName>
</protein>
<evidence type="ECO:0000313" key="5">
    <source>
        <dbReference type="EMBL" id="WYY08383.1"/>
    </source>
</evidence>